<dbReference type="EMBL" id="BAAAQQ010000011">
    <property type="protein sequence ID" value="GAA2124626.1"/>
    <property type="molecule type" value="Genomic_DNA"/>
</dbReference>
<dbReference type="InterPro" id="IPR008613">
    <property type="entry name" value="Excalibur_Ca-bd_domain"/>
</dbReference>
<feature type="chain" id="PRO_5046927507" description="TNase-like domain-containing protein" evidence="1">
    <location>
        <begin position="21"/>
        <end position="232"/>
    </location>
</feature>
<protein>
    <recommendedName>
        <fullName evidence="2">TNase-like domain-containing protein</fullName>
    </recommendedName>
</protein>
<evidence type="ECO:0000259" key="2">
    <source>
        <dbReference type="PROSITE" id="PS50830"/>
    </source>
</evidence>
<dbReference type="Proteomes" id="UP001500575">
    <property type="component" value="Unassembled WGS sequence"/>
</dbReference>
<reference evidence="3 4" key="1">
    <citation type="journal article" date="2019" name="Int. J. Syst. Evol. Microbiol.">
        <title>The Global Catalogue of Microorganisms (GCM) 10K type strain sequencing project: providing services to taxonomists for standard genome sequencing and annotation.</title>
        <authorList>
            <consortium name="The Broad Institute Genomics Platform"/>
            <consortium name="The Broad Institute Genome Sequencing Center for Infectious Disease"/>
            <person name="Wu L."/>
            <person name="Ma J."/>
        </authorList>
    </citation>
    <scope>NUCLEOTIDE SEQUENCE [LARGE SCALE GENOMIC DNA]</scope>
    <source>
        <strain evidence="3 4">JCM 16021</strain>
    </source>
</reference>
<keyword evidence="1" id="KW-0732">Signal</keyword>
<sequence>MARRVVAMLTAVLLGFGVLAAPEAAMGRAGSADKDCADFPTQAAAQTFFLDNNPSADPHRLDADGDGIACESNPCPCSSSGGGGPAPVPFSPPIPEVKRERAKVIRVVDGDTLKVRLRSGPRVYVRLLGIDTPEVYGGTQCHGPEASYAAERMLPSGTKVRLRSDPSQDLKDRYGRLLRYVAKGRLDVNRKLVVRGHAKVYVYDHTPFQRTASYRRAQKVAKKLDRGLWGEC</sequence>
<accession>A0ABN2YBH7</accession>
<dbReference type="PROSITE" id="PS50830">
    <property type="entry name" value="TNASE_3"/>
    <property type="match status" value="1"/>
</dbReference>
<feature type="signal peptide" evidence="1">
    <location>
        <begin position="1"/>
        <end position="20"/>
    </location>
</feature>
<comment type="caution">
    <text evidence="3">The sequence shown here is derived from an EMBL/GenBank/DDBJ whole genome shotgun (WGS) entry which is preliminary data.</text>
</comment>
<gene>
    <name evidence="3" type="ORF">GCM10009843_21510</name>
</gene>
<organism evidence="3 4">
    <name type="scientific">Nocardioides bigeumensis</name>
    <dbReference type="NCBI Taxonomy" id="433657"/>
    <lineage>
        <taxon>Bacteria</taxon>
        <taxon>Bacillati</taxon>
        <taxon>Actinomycetota</taxon>
        <taxon>Actinomycetes</taxon>
        <taxon>Propionibacteriales</taxon>
        <taxon>Nocardioidaceae</taxon>
        <taxon>Nocardioides</taxon>
    </lineage>
</organism>
<dbReference type="Pfam" id="PF05901">
    <property type="entry name" value="Excalibur"/>
    <property type="match status" value="1"/>
</dbReference>
<evidence type="ECO:0000313" key="3">
    <source>
        <dbReference type="EMBL" id="GAA2124626.1"/>
    </source>
</evidence>
<keyword evidence="4" id="KW-1185">Reference proteome</keyword>
<dbReference type="PROSITE" id="PS01123">
    <property type="entry name" value="TNASE_1"/>
    <property type="match status" value="1"/>
</dbReference>
<dbReference type="InterPro" id="IPR035437">
    <property type="entry name" value="SNase_OB-fold_sf"/>
</dbReference>
<dbReference type="InterPro" id="IPR016071">
    <property type="entry name" value="Staphylococal_nuclease_OB-fold"/>
</dbReference>
<name>A0ABN2YBH7_9ACTN</name>
<dbReference type="InterPro" id="IPR002071">
    <property type="entry name" value="Thermonucl_AS"/>
</dbReference>
<dbReference type="Pfam" id="PF00565">
    <property type="entry name" value="SNase"/>
    <property type="match status" value="1"/>
</dbReference>
<dbReference type="Gene3D" id="2.40.50.90">
    <property type="match status" value="1"/>
</dbReference>
<evidence type="ECO:0000313" key="4">
    <source>
        <dbReference type="Proteomes" id="UP001500575"/>
    </source>
</evidence>
<feature type="domain" description="TNase-like" evidence="2">
    <location>
        <begin position="98"/>
        <end position="231"/>
    </location>
</feature>
<proteinExistence type="predicted"/>
<dbReference type="SUPFAM" id="SSF50199">
    <property type="entry name" value="Staphylococcal nuclease"/>
    <property type="match status" value="1"/>
</dbReference>
<evidence type="ECO:0000256" key="1">
    <source>
        <dbReference type="SAM" id="SignalP"/>
    </source>
</evidence>
<dbReference type="RefSeq" id="WP_344303715.1">
    <property type="nucleotide sequence ID" value="NZ_BAAAQQ010000011.1"/>
</dbReference>
<dbReference type="SMART" id="SM00318">
    <property type="entry name" value="SNc"/>
    <property type="match status" value="1"/>
</dbReference>